<dbReference type="InterPro" id="IPR047262">
    <property type="entry name" value="PRX-like1"/>
</dbReference>
<reference evidence="3 4" key="1">
    <citation type="submission" date="2018-04" db="EMBL/GenBank/DDBJ databases">
        <title>Genomic Encyclopedia of Archaeal and Bacterial Type Strains, Phase II (KMG-II): from individual species to whole genera.</title>
        <authorList>
            <person name="Goeker M."/>
        </authorList>
    </citation>
    <scope>NUCLEOTIDE SEQUENCE [LARGE SCALE GENOMIC DNA]</scope>
    <source>
        <strain evidence="3 4">DSM 28823</strain>
    </source>
</reference>
<dbReference type="Proteomes" id="UP000243525">
    <property type="component" value="Unassembled WGS sequence"/>
</dbReference>
<gene>
    <name evidence="3" type="ORF">C8N47_10565</name>
</gene>
<dbReference type="AlphaFoldDB" id="A0A2T5C3B2"/>
<evidence type="ECO:0000313" key="4">
    <source>
        <dbReference type="Proteomes" id="UP000243525"/>
    </source>
</evidence>
<evidence type="ECO:0000259" key="2">
    <source>
        <dbReference type="PROSITE" id="PS51352"/>
    </source>
</evidence>
<feature type="domain" description="Thioredoxin" evidence="2">
    <location>
        <begin position="24"/>
        <end position="180"/>
    </location>
</feature>
<dbReference type="PROSITE" id="PS51352">
    <property type="entry name" value="THIOREDOXIN_2"/>
    <property type="match status" value="1"/>
</dbReference>
<accession>A0A2T5C3B2</accession>
<protein>
    <submittedName>
        <fullName evidence="3">AhpC/TSA family protein</fullName>
    </submittedName>
</protein>
<dbReference type="OrthoDB" id="9809746at2"/>
<evidence type="ECO:0000313" key="3">
    <source>
        <dbReference type="EMBL" id="PTN09225.1"/>
    </source>
</evidence>
<dbReference type="CDD" id="cd02969">
    <property type="entry name" value="PRX_like1"/>
    <property type="match status" value="1"/>
</dbReference>
<dbReference type="GO" id="GO:0016209">
    <property type="term" value="F:antioxidant activity"/>
    <property type="evidence" value="ECO:0007669"/>
    <property type="project" value="InterPro"/>
</dbReference>
<dbReference type="PANTHER" id="PTHR43640">
    <property type="entry name" value="OS07G0260300 PROTEIN"/>
    <property type="match status" value="1"/>
</dbReference>
<keyword evidence="4" id="KW-1185">Reference proteome</keyword>
<comment type="caution">
    <text evidence="3">The sequence shown here is derived from an EMBL/GenBank/DDBJ whole genome shotgun (WGS) entry which is preliminary data.</text>
</comment>
<dbReference type="GO" id="GO:0016491">
    <property type="term" value="F:oxidoreductase activity"/>
    <property type="evidence" value="ECO:0007669"/>
    <property type="project" value="InterPro"/>
</dbReference>
<evidence type="ECO:0000256" key="1">
    <source>
        <dbReference type="SAM" id="SignalP"/>
    </source>
</evidence>
<proteinExistence type="predicted"/>
<dbReference type="InterPro" id="IPR036249">
    <property type="entry name" value="Thioredoxin-like_sf"/>
</dbReference>
<dbReference type="PANTHER" id="PTHR43640:SF1">
    <property type="entry name" value="THIOREDOXIN-DEPENDENT PEROXIREDOXIN"/>
    <property type="match status" value="1"/>
</dbReference>
<dbReference type="RefSeq" id="WP_107821634.1">
    <property type="nucleotide sequence ID" value="NZ_OY782574.1"/>
</dbReference>
<dbReference type="InterPro" id="IPR013766">
    <property type="entry name" value="Thioredoxin_domain"/>
</dbReference>
<organism evidence="3 4">
    <name type="scientific">Mangrovibacterium marinum</name>
    <dbReference type="NCBI Taxonomy" id="1639118"/>
    <lineage>
        <taxon>Bacteria</taxon>
        <taxon>Pseudomonadati</taxon>
        <taxon>Bacteroidota</taxon>
        <taxon>Bacteroidia</taxon>
        <taxon>Marinilabiliales</taxon>
        <taxon>Prolixibacteraceae</taxon>
        <taxon>Mangrovibacterium</taxon>
    </lineage>
</organism>
<dbReference type="InterPro" id="IPR000866">
    <property type="entry name" value="AhpC/TSA"/>
</dbReference>
<feature type="signal peptide" evidence="1">
    <location>
        <begin position="1"/>
        <end position="19"/>
    </location>
</feature>
<dbReference type="EMBL" id="QAAD01000005">
    <property type="protein sequence ID" value="PTN09225.1"/>
    <property type="molecule type" value="Genomic_DNA"/>
</dbReference>
<sequence length="203" mass="22586">MKLLSTIAFFLLAAAMTMAANKQLNIGEQATHTEVKMLGITDDYASLQDLKLDNGLVVIFSCNTCPFVVAWEDRYNEIFDLAKQNKIGVVLVNSNYMKREGDDSLEAMKKHAQEKGYKLPYLIDRESLLANAWGGQTTPHVFFFDTNFKLVYKGAIDDNYKSASDVKESYLKDAIQSVAAGDAIAVPETKPLGCSIKRKVQND</sequence>
<name>A0A2T5C3B2_9BACT</name>
<dbReference type="SUPFAM" id="SSF52833">
    <property type="entry name" value="Thioredoxin-like"/>
    <property type="match status" value="1"/>
</dbReference>
<dbReference type="Pfam" id="PF00578">
    <property type="entry name" value="AhpC-TSA"/>
    <property type="match status" value="1"/>
</dbReference>
<dbReference type="Gene3D" id="3.40.30.10">
    <property type="entry name" value="Glutaredoxin"/>
    <property type="match status" value="1"/>
</dbReference>
<keyword evidence="1" id="KW-0732">Signal</keyword>
<feature type="chain" id="PRO_5015612644" evidence="1">
    <location>
        <begin position="20"/>
        <end position="203"/>
    </location>
</feature>